<dbReference type="eggNOG" id="COG5566">
    <property type="taxonomic scope" value="Bacteria"/>
</dbReference>
<dbReference type="EMBL" id="CP002039">
    <property type="protein sequence ID" value="ADJ61754.1"/>
    <property type="molecule type" value="Genomic_DNA"/>
</dbReference>
<evidence type="ECO:0000313" key="3">
    <source>
        <dbReference type="Proteomes" id="UP000000329"/>
    </source>
</evidence>
<dbReference type="PANTHER" id="PTHR37812:SF1">
    <property type="entry name" value="MU-LIKE PROPHAGE FLUMU PROTEIN C"/>
    <property type="match status" value="1"/>
</dbReference>
<proteinExistence type="predicted"/>
<feature type="domain" description="Mor transcription activator" evidence="1">
    <location>
        <begin position="17"/>
        <end position="121"/>
    </location>
</feature>
<dbReference type="Pfam" id="PF08765">
    <property type="entry name" value="Mor"/>
    <property type="match status" value="1"/>
</dbReference>
<protein>
    <submittedName>
        <fullName evidence="2">Bacteriophage transcription regulator protein</fullName>
    </submittedName>
</protein>
<keyword evidence="3" id="KW-1185">Reference proteome</keyword>
<dbReference type="Proteomes" id="UP000000329">
    <property type="component" value="Chromosome"/>
</dbReference>
<dbReference type="InterPro" id="IPR014875">
    <property type="entry name" value="Mor_transcription_activator"/>
</dbReference>
<dbReference type="SUPFAM" id="SSF46689">
    <property type="entry name" value="Homeodomain-like"/>
    <property type="match status" value="1"/>
</dbReference>
<evidence type="ECO:0000313" key="2">
    <source>
        <dbReference type="EMBL" id="ADJ61754.1"/>
    </source>
</evidence>
<dbReference type="KEGG" id="hse:Hsero_0228"/>
<dbReference type="STRING" id="757424.Hsero_0228"/>
<dbReference type="PANTHER" id="PTHR37812">
    <property type="entry name" value="MU-LIKE PROPHAGE FLUMU PROTEIN C"/>
    <property type="match status" value="1"/>
</dbReference>
<dbReference type="InterPro" id="IPR009057">
    <property type="entry name" value="Homeodomain-like_sf"/>
</dbReference>
<dbReference type="AlphaFoldDB" id="D8IV35"/>
<reference evidence="2 3" key="1">
    <citation type="submission" date="2010-04" db="EMBL/GenBank/DDBJ databases">
        <title>The genome of Herbaspirillum seropedicae SmR1, an endophytic, nitrogen-fixing, plant-growth promoting beta-Proteobacteria.</title>
        <authorList>
            <person name="Pedrosa F.O."/>
            <person name="Monteiro R.A."/>
            <person name="Wassem R."/>
            <person name="Cruz L.M."/>
            <person name="Ayub R.A."/>
            <person name="Colauto N.B."/>
            <person name="Fernandez M.A."/>
            <person name="Fungaro M.H.P."/>
            <person name="Grisard E.C."/>
            <person name="Hungria M."/>
            <person name="Madeira H.M.F."/>
            <person name="Nodari R.O."/>
            <person name="Osaku C.A."/>
            <person name="Petzl-Erler M.L."/>
            <person name="Terenzi H."/>
            <person name="Vieira L.G.E."/>
            <person name="Almeida M.I.M."/>
            <person name="Alves L.R."/>
            <person name="Arantes O.M.N."/>
            <person name="Balsanelli E."/>
            <person name="Barcellos F.G."/>
            <person name="Baura V.A."/>
            <person name="Binde D.R."/>
            <person name="Campo R.J."/>
            <person name="Chubatsu L.S."/>
            <person name="Chueire L.M.O."/>
            <person name="Ciferri R.R."/>
            <person name="Correa L.C."/>
            <person name="da Conceicao Silva J.L."/>
            <person name="Dabul A.N.G."/>
            <person name="Dambros B.P."/>
            <person name="Faoro H."/>
            <person name="Favetti A."/>
            <person name="Friedermann G."/>
            <person name="Furlaneto M.C."/>
            <person name="Gasques L.S."/>
            <person name="Gimenes C.C.T."/>
            <person name="Gioppo N.M.R."/>
            <person name="Glienke-Blanco C."/>
            <person name="Godoy L.P."/>
            <person name="Guerra M.P."/>
            <person name="Karp S."/>
            <person name="Kava-Cordeiro V."/>
            <person name="Margarido V.P."/>
            <person name="Mathioni S.M."/>
            <person name="Menck-Soares M.A."/>
            <person name="Murace N.K."/>
            <person name="Nicolas M.F."/>
            <person name="Oliveira C.E.C."/>
            <person name="Pagnan N.A.B."/>
            <person name="Pamphile J.A."/>
            <person name="Patussi E.V."/>
            <person name="Pereira L.F.P."/>
            <person name="Pereira-Ferrari L."/>
            <person name="Pinto F.G.S."/>
            <person name="Precoma C."/>
            <person name="Prioli A.J."/>
            <person name="Prioli S.M.A.P."/>
            <person name="Raittz R.T."/>
            <person name="Ramos H.J.O."/>
            <person name="Ribeiro E.M.S.F."/>
            <person name="Rigo L.U."/>
            <person name="Rocha C.L.M.S.C."/>
            <person name="Rocha S.N."/>
            <person name="Santos K."/>
            <person name="Satori D."/>
            <person name="Silva A.G."/>
            <person name="Simao R.C.G."/>
            <person name="Soares M.A.M."/>
            <person name="Souza E.M."/>
            <person name="Steffens M.B.R."/>
            <person name="Steindel M."/>
            <person name="Tadra-Sfeir M.Z."/>
            <person name="Takahashi E.K."/>
            <person name="Torres R.A."/>
            <person name="Valle J.S."/>
            <person name="Vernal J.I."/>
            <person name="Vilas-Boas L.A."/>
            <person name="Watanabe M.A.E."/>
            <person name="Weiss V.A."/>
            <person name="Yates M.A."/>
            <person name="Souza E.M."/>
        </authorList>
    </citation>
    <scope>NUCLEOTIDE SEQUENCE [LARGE SCALE GENOMIC DNA]</scope>
    <source>
        <strain evidence="2 3">SmR1</strain>
    </source>
</reference>
<organism evidence="2 3">
    <name type="scientific">Herbaspirillum seropedicae (strain SmR1)</name>
    <dbReference type="NCBI Taxonomy" id="757424"/>
    <lineage>
        <taxon>Bacteria</taxon>
        <taxon>Pseudomonadati</taxon>
        <taxon>Pseudomonadota</taxon>
        <taxon>Betaproteobacteria</taxon>
        <taxon>Burkholderiales</taxon>
        <taxon>Oxalobacteraceae</taxon>
        <taxon>Herbaspirillum</taxon>
    </lineage>
</organism>
<dbReference type="HOGENOM" id="CLU_141450_1_0_4"/>
<sequence length="122" mass="14225">MEREMKDAMQLEFPPEYPELLEQMGQIIGRKLVEHGLGREQAQSAAFEIAESIRTEIGGVQQYIPRGLRFQLSRRDQEIFEKFNGQNYHQLAHSYHLSEMQVRNIVKRGLARERAARQASLL</sequence>
<dbReference type="Gene3D" id="1.10.10.60">
    <property type="entry name" value="Homeodomain-like"/>
    <property type="match status" value="1"/>
</dbReference>
<accession>D8IV35</accession>
<name>D8IV35_HERSS</name>
<dbReference type="InterPro" id="IPR052411">
    <property type="entry name" value="c-mor_Regulatory_Protein"/>
</dbReference>
<evidence type="ECO:0000259" key="1">
    <source>
        <dbReference type="Pfam" id="PF08765"/>
    </source>
</evidence>
<gene>
    <name evidence="2" type="ordered locus">Hsero_0228</name>
</gene>